<dbReference type="SUPFAM" id="SSF51621">
    <property type="entry name" value="Phosphoenolpyruvate/pyruvate domain"/>
    <property type="match status" value="1"/>
</dbReference>
<dbReference type="STRING" id="569365.A0A0D2A530"/>
<dbReference type="GO" id="GO:0046872">
    <property type="term" value="F:metal ion binding"/>
    <property type="evidence" value="ECO:0007669"/>
    <property type="project" value="UniProtKB-KW"/>
</dbReference>
<evidence type="ECO:0000313" key="5">
    <source>
        <dbReference type="EMBL" id="KIW35446.1"/>
    </source>
</evidence>
<evidence type="ECO:0000313" key="6">
    <source>
        <dbReference type="Proteomes" id="UP000054466"/>
    </source>
</evidence>
<dbReference type="RefSeq" id="XP_016255662.1">
    <property type="nucleotide sequence ID" value="XM_016388734.1"/>
</dbReference>
<dbReference type="PANTHER" id="PTHR30502:SF0">
    <property type="entry name" value="PHOSPHOENOLPYRUVATE CARBOXYLASE FAMILY PROTEIN"/>
    <property type="match status" value="1"/>
</dbReference>
<dbReference type="VEuPathDB" id="FungiDB:PV07_02143"/>
<dbReference type="InterPro" id="IPR005000">
    <property type="entry name" value="Aldolase/citrate-lyase_domain"/>
</dbReference>
<dbReference type="OrthoDB" id="1621678at2759"/>
<sequence length="145" mass="15734">MTGQLPQFSMTAQPLQRVIEESNKHGSSVIVMIETGQSLKNADEISQVEGVDVLLVGSNDLCIDLGIPGQFETAQFRSALETVSQACKKHDKIFGIAGIYEGSETLDWAVKSLDVGFLLGQYDASIIFKGFKQSAESMKKFSIGL</sequence>
<dbReference type="InterPro" id="IPR040442">
    <property type="entry name" value="Pyrv_kinase-like_dom_sf"/>
</dbReference>
<dbReference type="GO" id="GO:0016832">
    <property type="term" value="F:aldehyde-lyase activity"/>
    <property type="evidence" value="ECO:0007669"/>
    <property type="project" value="TreeGrafter"/>
</dbReference>
<organism evidence="5 6">
    <name type="scientific">Cladophialophora immunda</name>
    <dbReference type="NCBI Taxonomy" id="569365"/>
    <lineage>
        <taxon>Eukaryota</taxon>
        <taxon>Fungi</taxon>
        <taxon>Dikarya</taxon>
        <taxon>Ascomycota</taxon>
        <taxon>Pezizomycotina</taxon>
        <taxon>Eurotiomycetes</taxon>
        <taxon>Chaetothyriomycetidae</taxon>
        <taxon>Chaetothyriales</taxon>
        <taxon>Herpotrichiellaceae</taxon>
        <taxon>Cladophialophora</taxon>
    </lineage>
</organism>
<keyword evidence="2" id="KW-0479">Metal-binding</keyword>
<feature type="domain" description="HpcH/HpaI aldolase/citrate lyase" evidence="4">
    <location>
        <begin position="26"/>
        <end position="116"/>
    </location>
</feature>
<dbReference type="InterPro" id="IPR015813">
    <property type="entry name" value="Pyrv/PenolPyrv_kinase-like_dom"/>
</dbReference>
<comment type="similarity">
    <text evidence="1">Belongs to the HpcH/HpaI aldolase family.</text>
</comment>
<proteinExistence type="inferred from homology"/>
<evidence type="ECO:0000259" key="4">
    <source>
        <dbReference type="Pfam" id="PF03328"/>
    </source>
</evidence>
<dbReference type="Gene3D" id="3.20.20.60">
    <property type="entry name" value="Phosphoenolpyruvate-binding domains"/>
    <property type="match status" value="1"/>
</dbReference>
<dbReference type="GeneID" id="27341337"/>
<dbReference type="Pfam" id="PF03328">
    <property type="entry name" value="HpcH_HpaI"/>
    <property type="match status" value="1"/>
</dbReference>
<evidence type="ECO:0000256" key="2">
    <source>
        <dbReference type="ARBA" id="ARBA00022723"/>
    </source>
</evidence>
<dbReference type="EMBL" id="KN847040">
    <property type="protein sequence ID" value="KIW35446.1"/>
    <property type="molecule type" value="Genomic_DNA"/>
</dbReference>
<protein>
    <recommendedName>
        <fullName evidence="4">HpcH/HpaI aldolase/citrate lyase domain-containing protein</fullName>
    </recommendedName>
</protein>
<dbReference type="PANTHER" id="PTHR30502">
    <property type="entry name" value="2-KETO-3-DEOXY-L-RHAMNONATE ALDOLASE"/>
    <property type="match status" value="1"/>
</dbReference>
<reference evidence="5 6" key="1">
    <citation type="submission" date="2015-01" db="EMBL/GenBank/DDBJ databases">
        <title>The Genome Sequence of Cladophialophora immunda CBS83496.</title>
        <authorList>
            <consortium name="The Broad Institute Genomics Platform"/>
            <person name="Cuomo C."/>
            <person name="de Hoog S."/>
            <person name="Gorbushina A."/>
            <person name="Stielow B."/>
            <person name="Teixiera M."/>
            <person name="Abouelleil A."/>
            <person name="Chapman S.B."/>
            <person name="Priest M."/>
            <person name="Young S.K."/>
            <person name="Wortman J."/>
            <person name="Nusbaum C."/>
            <person name="Birren B."/>
        </authorList>
    </citation>
    <scope>NUCLEOTIDE SEQUENCE [LARGE SCALE GENOMIC DNA]</scope>
    <source>
        <strain evidence="5 6">CBS 83496</strain>
    </source>
</reference>
<accession>A0A0D2A530</accession>
<gene>
    <name evidence="5" type="ORF">PV07_02143</name>
</gene>
<dbReference type="Proteomes" id="UP000054466">
    <property type="component" value="Unassembled WGS sequence"/>
</dbReference>
<evidence type="ECO:0000256" key="3">
    <source>
        <dbReference type="ARBA" id="ARBA00023239"/>
    </source>
</evidence>
<evidence type="ECO:0000256" key="1">
    <source>
        <dbReference type="ARBA" id="ARBA00005568"/>
    </source>
</evidence>
<name>A0A0D2A530_9EURO</name>
<keyword evidence="3" id="KW-0456">Lyase</keyword>
<dbReference type="AlphaFoldDB" id="A0A0D2A530"/>
<dbReference type="InterPro" id="IPR050251">
    <property type="entry name" value="HpcH-HpaI_aldolase"/>
</dbReference>
<dbReference type="GO" id="GO:0005737">
    <property type="term" value="C:cytoplasm"/>
    <property type="evidence" value="ECO:0007669"/>
    <property type="project" value="TreeGrafter"/>
</dbReference>
<dbReference type="HOGENOM" id="CLU_126132_0_0_1"/>
<keyword evidence="6" id="KW-1185">Reference proteome</keyword>